<protein>
    <submittedName>
        <fullName evidence="2">Uncharacterized protein</fullName>
    </submittedName>
</protein>
<dbReference type="EMBL" id="CAAALY010275877">
    <property type="protein sequence ID" value="VEL42688.1"/>
    <property type="molecule type" value="Genomic_DNA"/>
</dbReference>
<evidence type="ECO:0000313" key="3">
    <source>
        <dbReference type="Proteomes" id="UP000784294"/>
    </source>
</evidence>
<feature type="non-terminal residue" evidence="2">
    <location>
        <position position="344"/>
    </location>
</feature>
<organism evidence="2 3">
    <name type="scientific">Protopolystoma xenopodis</name>
    <dbReference type="NCBI Taxonomy" id="117903"/>
    <lineage>
        <taxon>Eukaryota</taxon>
        <taxon>Metazoa</taxon>
        <taxon>Spiralia</taxon>
        <taxon>Lophotrochozoa</taxon>
        <taxon>Platyhelminthes</taxon>
        <taxon>Monogenea</taxon>
        <taxon>Polyopisthocotylea</taxon>
        <taxon>Polystomatidea</taxon>
        <taxon>Polystomatidae</taxon>
        <taxon>Protopolystoma</taxon>
    </lineage>
</organism>
<accession>A0A448XQZ8</accession>
<dbReference type="AlphaFoldDB" id="A0A448XQZ8"/>
<name>A0A448XQZ8_9PLAT</name>
<feature type="region of interest" description="Disordered" evidence="1">
    <location>
        <begin position="69"/>
        <end position="92"/>
    </location>
</feature>
<feature type="compositionally biased region" description="Basic residues" evidence="1">
    <location>
        <begin position="82"/>
        <end position="92"/>
    </location>
</feature>
<reference evidence="2" key="1">
    <citation type="submission" date="2018-11" db="EMBL/GenBank/DDBJ databases">
        <authorList>
            <consortium name="Pathogen Informatics"/>
        </authorList>
    </citation>
    <scope>NUCLEOTIDE SEQUENCE</scope>
</reference>
<sequence>MALRIRKLVLAQHTLNHQLCCRHFDHFYYAQFCFASSSVSDPQAGASPKPLSNDQSRFGLINQHSEFTPLLSHKDKDQPSRQPKRKEQHRRQLRKCPPQFAFLTAPPKDSDLSDSAFWGPDQAPLVAYEEAVELCRKRKAMQLYFATVPEMLASSSSVSFDLQFSFSLSSSSTPSHCPSDFEYHHPSIQKVGATQSTADHHNACSSIASSLAPSVSLEPINDNIGPYTSAGDGRLTAKARFCLEPPKPVSIDPVNFIAEQNRTRALILMLSDCTENVSSKSNVDNDSSSVGEVTELDIPWPPVAKLVSPSGFFPSESSAKVIINLPVCCSDICQLRSADYVYKP</sequence>
<dbReference type="OrthoDB" id="20799at2759"/>
<comment type="caution">
    <text evidence="2">The sequence shown here is derived from an EMBL/GenBank/DDBJ whole genome shotgun (WGS) entry which is preliminary data.</text>
</comment>
<keyword evidence="3" id="KW-1185">Reference proteome</keyword>
<gene>
    <name evidence="2" type="ORF">PXEA_LOCUS36128</name>
</gene>
<proteinExistence type="predicted"/>
<evidence type="ECO:0000256" key="1">
    <source>
        <dbReference type="SAM" id="MobiDB-lite"/>
    </source>
</evidence>
<evidence type="ECO:0000313" key="2">
    <source>
        <dbReference type="EMBL" id="VEL42688.1"/>
    </source>
</evidence>
<dbReference type="Proteomes" id="UP000784294">
    <property type="component" value="Unassembled WGS sequence"/>
</dbReference>